<dbReference type="GO" id="GO:0016757">
    <property type="term" value="F:glycosyltransferase activity"/>
    <property type="evidence" value="ECO:0007669"/>
    <property type="project" value="InterPro"/>
</dbReference>
<dbReference type="CDD" id="cd03811">
    <property type="entry name" value="GT4_GT28_WabH-like"/>
    <property type="match status" value="1"/>
</dbReference>
<dbReference type="Pfam" id="PF00534">
    <property type="entry name" value="Glycos_transf_1"/>
    <property type="match status" value="1"/>
</dbReference>
<accession>A0A139L3F9</accession>
<protein>
    <submittedName>
        <fullName evidence="2">Glycosyltransferase, group 1 family protein</fullName>
    </submittedName>
</protein>
<dbReference type="RefSeq" id="WP_061437150.1">
    <property type="nucleotide sequence ID" value="NZ_KQ968722.1"/>
</dbReference>
<dbReference type="PANTHER" id="PTHR12526:SF630">
    <property type="entry name" value="GLYCOSYLTRANSFERASE"/>
    <property type="match status" value="1"/>
</dbReference>
<dbReference type="SUPFAM" id="SSF53756">
    <property type="entry name" value="UDP-Glycosyltransferase/glycogen phosphorylase"/>
    <property type="match status" value="1"/>
</dbReference>
<name>A0A139L3F9_9BACE</name>
<evidence type="ECO:0000313" key="2">
    <source>
        <dbReference type="EMBL" id="KXT45983.1"/>
    </source>
</evidence>
<dbReference type="Proteomes" id="UP000070319">
    <property type="component" value="Unassembled WGS sequence"/>
</dbReference>
<feature type="domain" description="Glycosyl transferase family 1" evidence="1">
    <location>
        <begin position="201"/>
        <end position="332"/>
    </location>
</feature>
<keyword evidence="2" id="KW-0808">Transferase</keyword>
<dbReference type="InterPro" id="IPR001296">
    <property type="entry name" value="Glyco_trans_1"/>
</dbReference>
<dbReference type="Gene3D" id="3.40.50.2000">
    <property type="entry name" value="Glycogen Phosphorylase B"/>
    <property type="match status" value="2"/>
</dbReference>
<dbReference type="EMBL" id="LTDF01000130">
    <property type="protein sequence ID" value="KXT45983.1"/>
    <property type="molecule type" value="Genomic_DNA"/>
</dbReference>
<sequence>MMKILFMIDSLGGGGAENVLLTLLTKMDRKKFSITLFLLAKVGVYLPKVPKDVTIRYLFREASPDSNCVNRFFLKLVLYLGNRFLSKFPLFINKLVTFPVKYDCAISFCEGLNSFLLLKKDLAYSRIAWIHIDIAKHNLSFPKEKLKCVLVEVERIAVVSNDAKSSLVTVFEELNLESKTTVIYNPIDVDVIIANSDNLIPFKKKRFTLVAVGRLSKQKRFDRLIMAFDKLCKSGYDCDLLILGIGPEFDHLTKLVASIDYGERVTFCGYIQNSYPWIKMADLLVMSSDFEGLPLVICEAMVLHKPIVATNIVGTRELLEDGKYGLLVSPDEVGLYEGMKIMIDEPWRMRHYVSLLENSNYDFIFSIDTEEIESYILNT</sequence>
<dbReference type="AlphaFoldDB" id="A0A139L3F9"/>
<proteinExistence type="predicted"/>
<dbReference type="PANTHER" id="PTHR12526">
    <property type="entry name" value="GLYCOSYLTRANSFERASE"/>
    <property type="match status" value="1"/>
</dbReference>
<comment type="caution">
    <text evidence="2">The sequence shown here is derived from an EMBL/GenBank/DDBJ whole genome shotgun (WGS) entry which is preliminary data.</text>
</comment>
<evidence type="ECO:0000259" key="1">
    <source>
        <dbReference type="Pfam" id="PF00534"/>
    </source>
</evidence>
<dbReference type="PATRIC" id="fig|329854.7.peg.3372"/>
<organism evidence="2">
    <name type="scientific">Bacteroides intestinalis</name>
    <dbReference type="NCBI Taxonomy" id="329854"/>
    <lineage>
        <taxon>Bacteria</taxon>
        <taxon>Pseudomonadati</taxon>
        <taxon>Bacteroidota</taxon>
        <taxon>Bacteroidia</taxon>
        <taxon>Bacteroidales</taxon>
        <taxon>Bacteroidaceae</taxon>
        <taxon>Bacteroides</taxon>
    </lineage>
</organism>
<reference evidence="2 3" key="1">
    <citation type="submission" date="2016-02" db="EMBL/GenBank/DDBJ databases">
        <authorList>
            <person name="Wen L."/>
            <person name="He K."/>
            <person name="Yang H."/>
        </authorList>
    </citation>
    <scope>NUCLEOTIDE SEQUENCE [LARGE SCALE GENOMIC DNA]</scope>
    <source>
        <strain evidence="2 3">KLE1704</strain>
    </source>
</reference>
<evidence type="ECO:0000313" key="3">
    <source>
        <dbReference type="Proteomes" id="UP000070319"/>
    </source>
</evidence>
<gene>
    <name evidence="2" type="ORF">HMPREF2531_03303</name>
</gene>